<dbReference type="AlphaFoldDB" id="A0A7M1LHZ9"/>
<evidence type="ECO:0000256" key="2">
    <source>
        <dbReference type="ARBA" id="ARBA00022741"/>
    </source>
</evidence>
<evidence type="ECO:0000256" key="3">
    <source>
        <dbReference type="ARBA" id="ARBA00022840"/>
    </source>
</evidence>
<dbReference type="InterPro" id="IPR050319">
    <property type="entry name" value="ABC_transp_ATP-bind"/>
</dbReference>
<dbReference type="Proteomes" id="UP000594749">
    <property type="component" value="Chromosome"/>
</dbReference>
<name>A0A7M1LHZ9_9BACT</name>
<dbReference type="GO" id="GO:0005524">
    <property type="term" value="F:ATP binding"/>
    <property type="evidence" value="ECO:0007669"/>
    <property type="project" value="UniProtKB-KW"/>
</dbReference>
<dbReference type="InterPro" id="IPR003439">
    <property type="entry name" value="ABC_transporter-like_ATP-bd"/>
</dbReference>
<keyword evidence="1" id="KW-0813">Transport</keyword>
<evidence type="ECO:0000313" key="6">
    <source>
        <dbReference type="Proteomes" id="UP000594749"/>
    </source>
</evidence>
<dbReference type="SMART" id="SM00382">
    <property type="entry name" value="AAA"/>
    <property type="match status" value="1"/>
</dbReference>
<keyword evidence="2" id="KW-0547">Nucleotide-binding</keyword>
<dbReference type="EMBL" id="CP063078">
    <property type="protein sequence ID" value="QOQ88070.1"/>
    <property type="molecule type" value="Genomic_DNA"/>
</dbReference>
<dbReference type="SUPFAM" id="SSF52540">
    <property type="entry name" value="P-loop containing nucleoside triphosphate hydrolases"/>
    <property type="match status" value="1"/>
</dbReference>
<dbReference type="PROSITE" id="PS50893">
    <property type="entry name" value="ABC_TRANSPORTER_2"/>
    <property type="match status" value="1"/>
</dbReference>
<dbReference type="GO" id="GO:0055085">
    <property type="term" value="P:transmembrane transport"/>
    <property type="evidence" value="ECO:0007669"/>
    <property type="project" value="UniProtKB-ARBA"/>
</dbReference>
<evidence type="ECO:0000313" key="5">
    <source>
        <dbReference type="EMBL" id="QOQ88070.1"/>
    </source>
</evidence>
<dbReference type="Pfam" id="PF00005">
    <property type="entry name" value="ABC_tran"/>
    <property type="match status" value="1"/>
</dbReference>
<organism evidence="5 6">
    <name type="scientific">Campylobacter corcagiensis</name>
    <dbReference type="NCBI Taxonomy" id="1448857"/>
    <lineage>
        <taxon>Bacteria</taxon>
        <taxon>Pseudomonadati</taxon>
        <taxon>Campylobacterota</taxon>
        <taxon>Epsilonproteobacteria</taxon>
        <taxon>Campylobacterales</taxon>
        <taxon>Campylobacteraceae</taxon>
        <taxon>Campylobacter</taxon>
    </lineage>
</organism>
<evidence type="ECO:0000256" key="1">
    <source>
        <dbReference type="ARBA" id="ARBA00022448"/>
    </source>
</evidence>
<keyword evidence="6" id="KW-1185">Reference proteome</keyword>
<accession>A0A7M1LHZ9</accession>
<reference evidence="5 6" key="1">
    <citation type="submission" date="2020-10" db="EMBL/GenBank/DDBJ databases">
        <title>Campylobacter and Helicobacter PacBio genomes.</title>
        <authorList>
            <person name="Lane C."/>
        </authorList>
    </citation>
    <scope>NUCLEOTIDE SEQUENCE [LARGE SCALE GENOMIC DNA]</scope>
    <source>
        <strain evidence="5 6">2016D-0077</strain>
    </source>
</reference>
<dbReference type="RefSeq" id="WP_025801830.1">
    <property type="nucleotide sequence ID" value="NZ_CP053842.1"/>
</dbReference>
<protein>
    <submittedName>
        <fullName evidence="5">ATP-binding cassette domain-containing protein</fullName>
    </submittedName>
</protein>
<dbReference type="InterPro" id="IPR003593">
    <property type="entry name" value="AAA+_ATPase"/>
</dbReference>
<proteinExistence type="predicted"/>
<dbReference type="Gene3D" id="3.40.50.300">
    <property type="entry name" value="P-loop containing nucleotide triphosphate hydrolases"/>
    <property type="match status" value="1"/>
</dbReference>
<feature type="domain" description="ABC transporter" evidence="4">
    <location>
        <begin position="2"/>
        <end position="237"/>
    </location>
</feature>
<dbReference type="GO" id="GO:0016887">
    <property type="term" value="F:ATP hydrolysis activity"/>
    <property type="evidence" value="ECO:0007669"/>
    <property type="project" value="InterPro"/>
</dbReference>
<dbReference type="PROSITE" id="PS00211">
    <property type="entry name" value="ABC_TRANSPORTER_1"/>
    <property type="match status" value="1"/>
</dbReference>
<keyword evidence="3 5" id="KW-0067">ATP-binding</keyword>
<evidence type="ECO:0000259" key="4">
    <source>
        <dbReference type="PROSITE" id="PS50893"/>
    </source>
</evidence>
<dbReference type="PANTHER" id="PTHR43776">
    <property type="entry name" value="TRANSPORT ATP-BINDING PROTEIN"/>
    <property type="match status" value="1"/>
</dbReference>
<dbReference type="OrthoDB" id="5359273at2"/>
<gene>
    <name evidence="5" type="ORF">IMC76_04585</name>
</gene>
<sequence length="237" mass="26339">MLEVKNITLSYDFKEHFNKKAKKLTILNDISFSLESGENLSILGVSGSGKSSLARVIAGLIKPQSGTILLNGKSLNFDNFKEFSKISLLMQNQKSCLNPALKIKTSLKLLEKYQNTKFIGILDSLKSLNLSKNTLDKYPHELSGGEASRVGILKSLLIKSEILILDEITSGLDDDNIAQLLELIKGIKTSIIFITHDLNLAQKVSKNFIIIESANLVTYGKFSDMQNDEIVKKYQNI</sequence>
<dbReference type="InterPro" id="IPR017871">
    <property type="entry name" value="ABC_transporter-like_CS"/>
</dbReference>
<dbReference type="InterPro" id="IPR027417">
    <property type="entry name" value="P-loop_NTPase"/>
</dbReference>